<keyword evidence="2" id="KW-0028">Amino-acid biosynthesis</keyword>
<evidence type="ECO:0000256" key="3">
    <source>
        <dbReference type="ARBA" id="ARBA00022679"/>
    </source>
</evidence>
<dbReference type="Proteomes" id="UP000217343">
    <property type="component" value="Chromosome"/>
</dbReference>
<protein>
    <submittedName>
        <fullName evidence="8">Cysteine synthase</fullName>
    </submittedName>
</protein>
<gene>
    <name evidence="8" type="ORF">MYMAC_004085</name>
</gene>
<dbReference type="Gene3D" id="3.40.50.1100">
    <property type="match status" value="2"/>
</dbReference>
<keyword evidence="4" id="KW-0663">Pyridoxal phosphate</keyword>
<dbReference type="PROSITE" id="PS00901">
    <property type="entry name" value="CYS_SYNTHASE"/>
    <property type="match status" value="1"/>
</dbReference>
<dbReference type="CDD" id="cd01561">
    <property type="entry name" value="CBS_like"/>
    <property type="match status" value="1"/>
</dbReference>
<dbReference type="NCBIfam" id="NF007989">
    <property type="entry name" value="PRK10717.1"/>
    <property type="match status" value="1"/>
</dbReference>
<keyword evidence="3" id="KW-0808">Transferase</keyword>
<evidence type="ECO:0000256" key="4">
    <source>
        <dbReference type="ARBA" id="ARBA00022898"/>
    </source>
</evidence>
<dbReference type="Pfam" id="PF00291">
    <property type="entry name" value="PALP"/>
    <property type="match status" value="1"/>
</dbReference>
<dbReference type="InterPro" id="IPR036052">
    <property type="entry name" value="TrpB-like_PALP_sf"/>
</dbReference>
<evidence type="ECO:0000256" key="1">
    <source>
        <dbReference type="ARBA" id="ARBA00001933"/>
    </source>
</evidence>
<dbReference type="InterPro" id="IPR000634">
    <property type="entry name" value="Ser/Thr_deHydtase_PyrdxlP-BS"/>
</dbReference>
<dbReference type="RefSeq" id="WP_095959317.1">
    <property type="nucleotide sequence ID" value="NZ_CP022203.1"/>
</dbReference>
<feature type="domain" description="Tryptophan synthase beta chain-like PALP" evidence="7">
    <location>
        <begin position="10"/>
        <end position="302"/>
    </location>
</feature>
<dbReference type="InterPro" id="IPR001926">
    <property type="entry name" value="TrpB-like_PALP"/>
</dbReference>
<evidence type="ECO:0000256" key="5">
    <source>
        <dbReference type="ARBA" id="ARBA00022946"/>
    </source>
</evidence>
<proteinExistence type="predicted"/>
<dbReference type="PROSITE" id="PS00165">
    <property type="entry name" value="DEHYDRATASE_SER_THR"/>
    <property type="match status" value="1"/>
</dbReference>
<dbReference type="EMBL" id="CP022203">
    <property type="protein sequence ID" value="ATB48458.1"/>
    <property type="molecule type" value="Genomic_DNA"/>
</dbReference>
<keyword evidence="9" id="KW-1185">Reference proteome</keyword>
<dbReference type="GO" id="GO:0006535">
    <property type="term" value="P:cysteine biosynthetic process from serine"/>
    <property type="evidence" value="ECO:0007669"/>
    <property type="project" value="InterPro"/>
</dbReference>
<dbReference type="PANTHER" id="PTHR10314">
    <property type="entry name" value="CYSTATHIONINE BETA-SYNTHASE"/>
    <property type="match status" value="1"/>
</dbReference>
<evidence type="ECO:0000259" key="7">
    <source>
        <dbReference type="Pfam" id="PF00291"/>
    </source>
</evidence>
<dbReference type="InterPro" id="IPR050214">
    <property type="entry name" value="Cys_Synth/Cystath_Beta-Synth"/>
</dbReference>
<dbReference type="FunFam" id="3.40.50.1100:FF:000011">
    <property type="entry name" value="Cysteine synthase (o-acetylserine)"/>
    <property type="match status" value="1"/>
</dbReference>
<evidence type="ECO:0000313" key="9">
    <source>
        <dbReference type="Proteomes" id="UP000217343"/>
    </source>
</evidence>
<dbReference type="GO" id="GO:0016765">
    <property type="term" value="F:transferase activity, transferring alkyl or aryl (other than methyl) groups"/>
    <property type="evidence" value="ECO:0007669"/>
    <property type="project" value="UniProtKB-ARBA"/>
</dbReference>
<dbReference type="InterPro" id="IPR001216">
    <property type="entry name" value="P-phosphate_BS"/>
</dbReference>
<dbReference type="AlphaFoldDB" id="A0A250JXQ2"/>
<evidence type="ECO:0000256" key="2">
    <source>
        <dbReference type="ARBA" id="ARBA00022605"/>
    </source>
</evidence>
<reference evidence="8 9" key="1">
    <citation type="submission" date="2017-06" db="EMBL/GenBank/DDBJ databases">
        <title>Sequencing and comparative analysis of myxobacterial genomes.</title>
        <authorList>
            <person name="Rupp O."/>
            <person name="Goesmann A."/>
            <person name="Sogaard-Andersen L."/>
        </authorList>
    </citation>
    <scope>NUCLEOTIDE SEQUENCE [LARGE SCALE GENOMIC DNA]</scope>
    <source>
        <strain evidence="8 9">DSM 14697</strain>
    </source>
</reference>
<dbReference type="SUPFAM" id="SSF53686">
    <property type="entry name" value="Tryptophan synthase beta subunit-like PLP-dependent enzymes"/>
    <property type="match status" value="1"/>
</dbReference>
<evidence type="ECO:0000313" key="8">
    <source>
        <dbReference type="EMBL" id="ATB48458.1"/>
    </source>
</evidence>
<comment type="pathway">
    <text evidence="6">Amino-acid biosynthesis.</text>
</comment>
<organism evidence="8 9">
    <name type="scientific">Corallococcus macrosporus DSM 14697</name>
    <dbReference type="NCBI Taxonomy" id="1189310"/>
    <lineage>
        <taxon>Bacteria</taxon>
        <taxon>Pseudomonadati</taxon>
        <taxon>Myxococcota</taxon>
        <taxon>Myxococcia</taxon>
        <taxon>Myxococcales</taxon>
        <taxon>Cystobacterineae</taxon>
        <taxon>Myxococcaceae</taxon>
        <taxon>Corallococcus</taxon>
    </lineage>
</organism>
<dbReference type="GO" id="GO:0030170">
    <property type="term" value="F:pyridoxal phosphate binding"/>
    <property type="evidence" value="ECO:0007669"/>
    <property type="project" value="InterPro"/>
</dbReference>
<evidence type="ECO:0000256" key="6">
    <source>
        <dbReference type="ARBA" id="ARBA00029440"/>
    </source>
</evidence>
<dbReference type="KEGG" id="mmas:MYMAC_004085"/>
<accession>A0A250JXQ2</accession>
<keyword evidence="5" id="KW-0809">Transit peptide</keyword>
<dbReference type="OrthoDB" id="9815130at2"/>
<comment type="cofactor">
    <cofactor evidence="1">
        <name>pyridoxal 5'-phosphate</name>
        <dbReference type="ChEBI" id="CHEBI:597326"/>
    </cofactor>
</comment>
<name>A0A250JXQ2_9BACT</name>
<sequence>MAPRIGTLWDSVGNTPLLRIGSLSRRTGCEILAKAEFMNPGGSIKDRAAKGMIQGAEARGLLEPGGAIFEGTAGNTGIGLGLLGRERGYRVVVTMPDNQAREKYELLEAMGVEVRKLPAVPFANPSHFFHQARVLAEAEGGFWANQFENPANGDAHYETTGPEIWEQCEGRVDVLVASVGSGGTLGGVSRYLKEKNPHLRVVLVDPPGSGLFSFVREGRMEGPGSSITEGIGIMRLTENFRRARVDEAMRLGDQEMVEMLYHLAREDALVVGTSAALNVRAAWELARRHRGEGLRIVTFLCDHGSRYASKVFNPEFLASKQLEVRPLPAD</sequence>